<feature type="region of interest" description="Disordered" evidence="1">
    <location>
        <begin position="885"/>
        <end position="906"/>
    </location>
</feature>
<accession>A0AA36MLV3</accession>
<evidence type="ECO:0000313" key="3">
    <source>
        <dbReference type="Proteomes" id="UP001178507"/>
    </source>
</evidence>
<evidence type="ECO:0000256" key="1">
    <source>
        <dbReference type="SAM" id="MobiDB-lite"/>
    </source>
</evidence>
<feature type="compositionally biased region" description="Basic and acidic residues" evidence="1">
    <location>
        <begin position="1062"/>
        <end position="1079"/>
    </location>
</feature>
<dbReference type="EMBL" id="CAUJNA010000458">
    <property type="protein sequence ID" value="CAJ1377384.1"/>
    <property type="molecule type" value="Genomic_DNA"/>
</dbReference>
<dbReference type="Proteomes" id="UP001178507">
    <property type="component" value="Unassembled WGS sequence"/>
</dbReference>
<evidence type="ECO:0000313" key="2">
    <source>
        <dbReference type="EMBL" id="CAJ1377384.1"/>
    </source>
</evidence>
<gene>
    <name evidence="2" type="ORF">EVOR1521_LOCUS6197</name>
</gene>
<organism evidence="2 3">
    <name type="scientific">Effrenium voratum</name>
    <dbReference type="NCBI Taxonomy" id="2562239"/>
    <lineage>
        <taxon>Eukaryota</taxon>
        <taxon>Sar</taxon>
        <taxon>Alveolata</taxon>
        <taxon>Dinophyceae</taxon>
        <taxon>Suessiales</taxon>
        <taxon>Symbiodiniaceae</taxon>
        <taxon>Effrenium</taxon>
    </lineage>
</organism>
<sequence>MAPIRFAKKLPVPEAAELSVATCLVAFFRARGDGQSHANVAVSRLVRHLVHVFCQHVETQIARRLLSHCPDPSHEARLHPFLGHARRRGSKALELSLIQRFTAKGGGFVSTAGELSLQRLGVVKQGSSLAQRTGSEYVARSLIHTAEFVSDYVSRASPVVLNFAMDATHVGGEHVLSLVLRLDGRHFAGPTQMLPQGPDDNQAAAALVTFTQGLKNAATTPTGSKPVAQTGAFDWKEYRQATKAVLSAMANSLRQCLPNGWSLNKCKPQNILAPRGLGSDRLPLLPEEASMMMIDLPEGAQVFFVYNFKTLEARPDFFLDSHRLVFAGDEDMLHKISRKVALAVNSHPDCKALVKRMQRVFRYTRAPFASCRFGQQNLSARKQLLLAVKRGEAIDLVDMWLPNVARDVGSNPVDFSVQQLITLLEDRDMQRKPNASVTHAVALATGQRTKKLISRTITAAVGKATVEYCGILQADPDLSDKLAFHSHLLLCTLSSLHELASYHQAWPWRCAAALDPSQLDCLLKSMQLEWDFVKNVPDVVSPTHQIWAVLSHTRWQCYRELFTTAEFFGFDVSKMKLPVAAPFKNAIKSVLGLTGDNARCDSLLSSLHCELSFNDARDACRRAKKSERSLPANLHSVHLKSSICRSSGCPTLELQDHHWEQRIPKRSIQSQVHQALRVSDRQLGICCEGLTRHKSNRLLSKPHVVTARLGLMRGLVRAYHDAAGTEEEKMEAAIDCFSNSWMSKLVSPRCFLKDKNTSLGPRMVLRAGPFTVLTLGLVPDGDAFLLTHYEVQEFVVTSLDQVEIATCDPVMVGDWQSLAYRQRSEFRSLVQHVAHETITSIGKGVLSQLCSKLQLPGHRSLTHKLRCELFLKAQGVSEEKITQLLSEIPETPPRPRKKPDHDGEDFHPEELAETLKNICVAPAADNDDADQEQAQEQAGPVAAEPAPAAEPALDAVPGSSQVRADEGGAHASHQARGRPEGEFAPGIRAYYGNPANASQFIQAYLPTGFVFQGRKSKTAAYASEGCPRGTQRTKAAAVLAVQSWTWQWWASLTPLQQSSIQESEKPDLEERSAKRARVD</sequence>
<dbReference type="AlphaFoldDB" id="A0AA36MLV3"/>
<proteinExistence type="predicted"/>
<feature type="region of interest" description="Disordered" evidence="1">
    <location>
        <begin position="1057"/>
        <end position="1079"/>
    </location>
</feature>
<name>A0AA36MLV3_9DINO</name>
<protein>
    <submittedName>
        <fullName evidence="2">Uncharacterized protein</fullName>
    </submittedName>
</protein>
<feature type="compositionally biased region" description="Low complexity" evidence="1">
    <location>
        <begin position="934"/>
        <end position="952"/>
    </location>
</feature>
<reference evidence="2" key="1">
    <citation type="submission" date="2023-08" db="EMBL/GenBank/DDBJ databases">
        <authorList>
            <person name="Chen Y."/>
            <person name="Shah S."/>
            <person name="Dougan E. K."/>
            <person name="Thang M."/>
            <person name="Chan C."/>
        </authorList>
    </citation>
    <scope>NUCLEOTIDE SEQUENCE</scope>
</reference>
<keyword evidence="3" id="KW-1185">Reference proteome</keyword>
<feature type="region of interest" description="Disordered" evidence="1">
    <location>
        <begin position="925"/>
        <end position="981"/>
    </location>
</feature>
<comment type="caution">
    <text evidence="2">The sequence shown here is derived from an EMBL/GenBank/DDBJ whole genome shotgun (WGS) entry which is preliminary data.</text>
</comment>